<feature type="repeat" description="WD" evidence="7">
    <location>
        <begin position="1021"/>
        <end position="1053"/>
    </location>
</feature>
<dbReference type="InterPro" id="IPR011009">
    <property type="entry name" value="Kinase-like_dom_sf"/>
</dbReference>
<dbReference type="CDD" id="cd14014">
    <property type="entry name" value="STKc_PknB_like"/>
    <property type="match status" value="1"/>
</dbReference>
<keyword evidence="4 8" id="KW-0547">Nucleotide-binding</keyword>
<feature type="transmembrane region" description="Helical" evidence="10">
    <location>
        <begin position="322"/>
        <end position="344"/>
    </location>
</feature>
<dbReference type="SMART" id="SM00220">
    <property type="entry name" value="S_TKc"/>
    <property type="match status" value="1"/>
</dbReference>
<evidence type="ECO:0000256" key="3">
    <source>
        <dbReference type="ARBA" id="ARBA00022679"/>
    </source>
</evidence>
<dbReference type="InterPro" id="IPR008271">
    <property type="entry name" value="Ser/Thr_kinase_AS"/>
</dbReference>
<keyword evidence="6 8" id="KW-0067">ATP-binding</keyword>
<evidence type="ECO:0000256" key="5">
    <source>
        <dbReference type="ARBA" id="ARBA00022777"/>
    </source>
</evidence>
<dbReference type="SUPFAM" id="SSF50998">
    <property type="entry name" value="Quinoprotein alcohol dehydrogenase-like"/>
    <property type="match status" value="1"/>
</dbReference>
<keyword evidence="10" id="KW-0812">Transmembrane</keyword>
<dbReference type="Gene3D" id="3.30.200.20">
    <property type="entry name" value="Phosphorylase Kinase, domain 1"/>
    <property type="match status" value="1"/>
</dbReference>
<dbReference type="PANTHER" id="PTHR43289">
    <property type="entry name" value="MITOGEN-ACTIVATED PROTEIN KINASE KINASE KINASE 20-RELATED"/>
    <property type="match status" value="1"/>
</dbReference>
<dbReference type="SUPFAM" id="SSF56112">
    <property type="entry name" value="Protein kinase-like (PK-like)"/>
    <property type="match status" value="1"/>
</dbReference>
<reference evidence="12 13" key="1">
    <citation type="submission" date="2019-02" db="EMBL/GenBank/DDBJ databases">
        <title>Deep-cultivation of Planctomycetes and their phenomic and genomic characterization uncovers novel biology.</title>
        <authorList>
            <person name="Wiegand S."/>
            <person name="Jogler M."/>
            <person name="Boedeker C."/>
            <person name="Pinto D."/>
            <person name="Vollmers J."/>
            <person name="Rivas-Marin E."/>
            <person name="Kohn T."/>
            <person name="Peeters S.H."/>
            <person name="Heuer A."/>
            <person name="Rast P."/>
            <person name="Oberbeckmann S."/>
            <person name="Bunk B."/>
            <person name="Jeske O."/>
            <person name="Meyerdierks A."/>
            <person name="Storesund J.E."/>
            <person name="Kallscheuer N."/>
            <person name="Luecker S."/>
            <person name="Lage O.M."/>
            <person name="Pohl T."/>
            <person name="Merkel B.J."/>
            <person name="Hornburger P."/>
            <person name="Mueller R.-W."/>
            <person name="Bruemmer F."/>
            <person name="Labrenz M."/>
            <person name="Spormann A.M."/>
            <person name="Op den Camp H."/>
            <person name="Overmann J."/>
            <person name="Amann R."/>
            <person name="Jetten M.S.M."/>
            <person name="Mascher T."/>
            <person name="Medema M.H."/>
            <person name="Devos D.P."/>
            <person name="Kaster A.-K."/>
            <person name="Ovreas L."/>
            <person name="Rohde M."/>
            <person name="Galperin M.Y."/>
            <person name="Jogler C."/>
        </authorList>
    </citation>
    <scope>NUCLEOTIDE SEQUENCE [LARGE SCALE GENOMIC DNA]</scope>
    <source>
        <strain evidence="12 13">Pan189</strain>
    </source>
</reference>
<dbReference type="Pfam" id="PF00400">
    <property type="entry name" value="WD40"/>
    <property type="match status" value="3"/>
</dbReference>
<evidence type="ECO:0000256" key="9">
    <source>
        <dbReference type="SAM" id="MobiDB-lite"/>
    </source>
</evidence>
<evidence type="ECO:0000313" key="12">
    <source>
        <dbReference type="EMBL" id="QDT36475.1"/>
    </source>
</evidence>
<keyword evidence="10" id="KW-0472">Membrane</keyword>
<dbReference type="InterPro" id="IPR000719">
    <property type="entry name" value="Prot_kinase_dom"/>
</dbReference>
<evidence type="ECO:0000256" key="1">
    <source>
        <dbReference type="ARBA" id="ARBA00012513"/>
    </source>
</evidence>
<keyword evidence="2" id="KW-0723">Serine/threonine-protein kinase</keyword>
<evidence type="ECO:0000256" key="6">
    <source>
        <dbReference type="ARBA" id="ARBA00022840"/>
    </source>
</evidence>
<feature type="compositionally biased region" description="Basic and acidic residues" evidence="9">
    <location>
        <begin position="358"/>
        <end position="375"/>
    </location>
</feature>
<dbReference type="PANTHER" id="PTHR43289:SF6">
    <property type="entry name" value="SERINE_THREONINE-PROTEIN KINASE NEKL-3"/>
    <property type="match status" value="1"/>
</dbReference>
<evidence type="ECO:0000256" key="10">
    <source>
        <dbReference type="SAM" id="Phobius"/>
    </source>
</evidence>
<proteinExistence type="predicted"/>
<dbReference type="Pfam" id="PF00069">
    <property type="entry name" value="Pkinase"/>
    <property type="match status" value="1"/>
</dbReference>
<evidence type="ECO:0000256" key="8">
    <source>
        <dbReference type="PROSITE-ProRule" id="PRU10141"/>
    </source>
</evidence>
<feature type="domain" description="Protein kinase" evidence="11">
    <location>
        <begin position="35"/>
        <end position="297"/>
    </location>
</feature>
<name>A0A517QXU7_9PLAN</name>
<dbReference type="GO" id="GO:0005524">
    <property type="term" value="F:ATP binding"/>
    <property type="evidence" value="ECO:0007669"/>
    <property type="project" value="UniProtKB-UniRule"/>
</dbReference>
<dbReference type="EC" id="2.7.11.1" evidence="1"/>
<evidence type="ECO:0000256" key="7">
    <source>
        <dbReference type="PROSITE-ProRule" id="PRU00221"/>
    </source>
</evidence>
<evidence type="ECO:0000256" key="2">
    <source>
        <dbReference type="ARBA" id="ARBA00022527"/>
    </source>
</evidence>
<dbReference type="GO" id="GO:0004674">
    <property type="term" value="F:protein serine/threonine kinase activity"/>
    <property type="evidence" value="ECO:0007669"/>
    <property type="project" value="UniProtKB-KW"/>
</dbReference>
<feature type="repeat" description="WD" evidence="7">
    <location>
        <begin position="726"/>
        <end position="766"/>
    </location>
</feature>
<keyword evidence="7" id="KW-0853">WD repeat</keyword>
<dbReference type="Proteomes" id="UP000317318">
    <property type="component" value="Chromosome"/>
</dbReference>
<dbReference type="InterPro" id="IPR015943">
    <property type="entry name" value="WD40/YVTN_repeat-like_dom_sf"/>
</dbReference>
<feature type="binding site" evidence="8">
    <location>
        <position position="64"/>
    </location>
    <ligand>
        <name>ATP</name>
        <dbReference type="ChEBI" id="CHEBI:30616"/>
    </ligand>
</feature>
<dbReference type="PROSITE" id="PS50082">
    <property type="entry name" value="WD_REPEATS_2"/>
    <property type="match status" value="2"/>
</dbReference>
<dbReference type="InterPro" id="IPR001680">
    <property type="entry name" value="WD40_rpt"/>
</dbReference>
<dbReference type="Gene3D" id="1.10.510.10">
    <property type="entry name" value="Transferase(Phosphotransferase) domain 1"/>
    <property type="match status" value="1"/>
</dbReference>
<dbReference type="PROSITE" id="PS50294">
    <property type="entry name" value="WD_REPEATS_REGION"/>
    <property type="match status" value="2"/>
</dbReference>
<dbReference type="AlphaFoldDB" id="A0A517QXU7"/>
<keyword evidence="13" id="KW-1185">Reference proteome</keyword>
<dbReference type="PROSITE" id="PS50011">
    <property type="entry name" value="PROTEIN_KINASE_DOM"/>
    <property type="match status" value="1"/>
</dbReference>
<dbReference type="InterPro" id="IPR017441">
    <property type="entry name" value="Protein_kinase_ATP_BS"/>
</dbReference>
<keyword evidence="3 12" id="KW-0808">Transferase</keyword>
<gene>
    <name evidence="12" type="primary">prkC_3</name>
    <name evidence="12" type="ORF">Pan189_08320</name>
</gene>
<dbReference type="Gene3D" id="2.130.10.10">
    <property type="entry name" value="YVTN repeat-like/Quinoprotein amine dehydrogenase"/>
    <property type="match status" value="3"/>
</dbReference>
<dbReference type="InterPro" id="IPR011047">
    <property type="entry name" value="Quinoprotein_ADH-like_sf"/>
</dbReference>
<sequence>MSVNSDNLETLLQSASRPRAVSDRLGEGIGQIGEYVLLEKIGQGGMGMVFKAWQPSLSRTVALKTLLVGEHAQLTELQRFRSEAEAMAGLEHPGIVPVYEVGEADRLAFFSMTFVEGPTLKDRLDEGPLPANEAAAMLADIADAIGYAHGNGVIHRDLKPGNILINTEGKPLVADFGLSKRIKGESEQLTATGNVLGTPSYMAPEQAGAKQELTPAADIYALGALLYDMLTGRPPFQAASVMDTLMQVMQDDPVAPRSLNPKVNRDLETICLKCLQKEPSQRYATAGDLATDLRKWLADEPIAARRATASERAFKWVRRHPALTTAIALTFLAMFGLGAAMVAVQDNTRLQDSLAETEAARNEERTARREAEDARSEEALARATAEQAVLEAKQADYLRKIALASAHWELREAYEIPAILESIPEESRGWEWRYFNRLVNQHEKEFQWQADNLVMEADFLSDGRRLVCGAVEVAVGDPWLQCIDAETGAVHWRRDATLENQNSGFPWCLDTRDRLTIRLASHGMCRSILIIDARTGETIREIAMPDDRNLRQTRAITVNPDGSLLAANFVVVVGKRIWRIKVWNTETGEQVAEKELDYGPSITFLDDHRLLISPFTAEQKSIEVWDILADTIGPCEFNFPRWTNSFARANDVALIGFAGSIVEAPARTCLGFEVRRGADLELVTRVDQACRKIALRSDGAKVAAPSIAERSAVIYSTGTGEREDAFPGHRAPVKSAKFSPDGRHLVTAADRSIRVWDCDPENRIRSVTILPSIPVCVDFAPDGKTVAVGGNAMLAVASAETGRVLQSWSSTKNRMNSVYFVEDGERLISGGWDGRLEKWNWKDTTPSAELIYRTAAAFHYIAKPVDGSVIISATHNGGHRGHFLVRVNATTGAVLDTCVVRGGCRGLAMSPDGMRLAAGFLGGGVSLHTSTGLDLQMENRAVDSSLEIIFGSDSESVLFGGFGGTLTALSVRNGKSSTRELADGGTIGGLALSPDGTRLAVGVGNTVRLLDPSTLQTIVTLRGHMLDVEALAFSPDGNRLASVAKDKTLRIWNATPVEDKTIVIGGD</sequence>
<protein>
    <recommendedName>
        <fullName evidence="1">non-specific serine/threonine protein kinase</fullName>
        <ecNumber evidence="1">2.7.11.1</ecNumber>
    </recommendedName>
</protein>
<dbReference type="FunFam" id="1.10.510.10:FF:000021">
    <property type="entry name" value="Serine/threonine protein kinase"/>
    <property type="match status" value="1"/>
</dbReference>
<keyword evidence="10" id="KW-1133">Transmembrane helix</keyword>
<dbReference type="PROSITE" id="PS00108">
    <property type="entry name" value="PROTEIN_KINASE_ST"/>
    <property type="match status" value="1"/>
</dbReference>
<dbReference type="PROSITE" id="PS00107">
    <property type="entry name" value="PROTEIN_KINASE_ATP"/>
    <property type="match status" value="1"/>
</dbReference>
<dbReference type="SMART" id="SM00320">
    <property type="entry name" value="WD40"/>
    <property type="match status" value="5"/>
</dbReference>
<evidence type="ECO:0000259" key="11">
    <source>
        <dbReference type="PROSITE" id="PS50011"/>
    </source>
</evidence>
<keyword evidence="5 12" id="KW-0418">Kinase</keyword>
<evidence type="ECO:0000313" key="13">
    <source>
        <dbReference type="Proteomes" id="UP000317318"/>
    </source>
</evidence>
<accession>A0A517QXU7</accession>
<dbReference type="EMBL" id="CP036268">
    <property type="protein sequence ID" value="QDT36475.1"/>
    <property type="molecule type" value="Genomic_DNA"/>
</dbReference>
<feature type="region of interest" description="Disordered" evidence="9">
    <location>
        <begin position="355"/>
        <end position="375"/>
    </location>
</feature>
<dbReference type="KEGG" id="svp:Pan189_08320"/>
<evidence type="ECO:0000256" key="4">
    <source>
        <dbReference type="ARBA" id="ARBA00022741"/>
    </source>
</evidence>
<organism evidence="12 13">
    <name type="scientific">Stratiformator vulcanicus</name>
    <dbReference type="NCBI Taxonomy" id="2527980"/>
    <lineage>
        <taxon>Bacteria</taxon>
        <taxon>Pseudomonadati</taxon>
        <taxon>Planctomycetota</taxon>
        <taxon>Planctomycetia</taxon>
        <taxon>Planctomycetales</taxon>
        <taxon>Planctomycetaceae</taxon>
        <taxon>Stratiformator</taxon>
    </lineage>
</organism>